<evidence type="ECO:0000313" key="3">
    <source>
        <dbReference type="Proteomes" id="UP001144256"/>
    </source>
</evidence>
<sequence>MKKLFIIITIIVLLTGCTNSMEEKYNDLNTKYNELKEEKELMLEELQTKESDVQITDQENIAMDILEKQTASEIVFTWSNEGAPFGESIEYFNEWLQELQQKHEYFNDGFSLDVLSDSEVEMLNIFKHLCEKEYSVYANNELLGKTNGKLSIGEYDGYEGVEAIMTYDNPNLHGLFVTGDYNHIPTKVNTILDTTSENDKNHIVPESSERVEKYKEVGKNIVPSNMEVNITQIFEGDLDADGKIERIVNYSNAPKDSDDIAGNWNNIDFTKYYTIIVALDENYQLIDYVHNIINIEDNMVYSNLFTTIDYFLDMDNNGEMEIISIKPSWESAYLYVDKILKYERRVQGKIYFF</sequence>
<reference evidence="2" key="1">
    <citation type="submission" date="2022-06" db="EMBL/GenBank/DDBJ databases">
        <title>Vallitalea longa sp. nov., an anaerobic bacterium isolated from marine sediment.</title>
        <authorList>
            <person name="Hirano S."/>
            <person name="Terahara T."/>
            <person name="Mori K."/>
            <person name="Hamada M."/>
            <person name="Matsumoto R."/>
            <person name="Kobayashi T."/>
        </authorList>
    </citation>
    <scope>NUCLEOTIDE SEQUENCE</scope>
    <source>
        <strain evidence="2">SH18-1</strain>
    </source>
</reference>
<organism evidence="2 3">
    <name type="scientific">Vallitalea longa</name>
    <dbReference type="NCBI Taxonomy" id="2936439"/>
    <lineage>
        <taxon>Bacteria</taxon>
        <taxon>Bacillati</taxon>
        <taxon>Bacillota</taxon>
        <taxon>Clostridia</taxon>
        <taxon>Lachnospirales</taxon>
        <taxon>Vallitaleaceae</taxon>
        <taxon>Vallitalea</taxon>
    </lineage>
</organism>
<dbReference type="EMBL" id="BRLB01000003">
    <property type="protein sequence ID" value="GKX29183.1"/>
    <property type="molecule type" value="Genomic_DNA"/>
</dbReference>
<protein>
    <recommendedName>
        <fullName evidence="4">Lipoprotein</fullName>
    </recommendedName>
</protein>
<keyword evidence="3" id="KW-1185">Reference proteome</keyword>
<evidence type="ECO:0000256" key="1">
    <source>
        <dbReference type="SAM" id="Coils"/>
    </source>
</evidence>
<dbReference type="Proteomes" id="UP001144256">
    <property type="component" value="Unassembled WGS sequence"/>
</dbReference>
<evidence type="ECO:0008006" key="4">
    <source>
        <dbReference type="Google" id="ProtNLM"/>
    </source>
</evidence>
<evidence type="ECO:0000313" key="2">
    <source>
        <dbReference type="EMBL" id="GKX29183.1"/>
    </source>
</evidence>
<proteinExistence type="predicted"/>
<accession>A0A9W5YB79</accession>
<comment type="caution">
    <text evidence="2">The sequence shown here is derived from an EMBL/GenBank/DDBJ whole genome shotgun (WGS) entry which is preliminary data.</text>
</comment>
<dbReference type="RefSeq" id="WP_281814473.1">
    <property type="nucleotide sequence ID" value="NZ_BRLB01000003.1"/>
</dbReference>
<feature type="coiled-coil region" evidence="1">
    <location>
        <begin position="18"/>
        <end position="52"/>
    </location>
</feature>
<gene>
    <name evidence="2" type="ORF">SH1V18_16630</name>
</gene>
<dbReference type="AlphaFoldDB" id="A0A9W5YB79"/>
<keyword evidence="1" id="KW-0175">Coiled coil</keyword>
<dbReference type="PROSITE" id="PS51257">
    <property type="entry name" value="PROKAR_LIPOPROTEIN"/>
    <property type="match status" value="1"/>
</dbReference>
<name>A0A9W5YB79_9FIRM</name>